<dbReference type="SUPFAM" id="SSF52540">
    <property type="entry name" value="P-loop containing nucleoside triphosphate hydrolases"/>
    <property type="match status" value="1"/>
</dbReference>
<dbReference type="InterPro" id="IPR000593">
    <property type="entry name" value="RasGAP_C"/>
</dbReference>
<dbReference type="PROSITE" id="PS50018">
    <property type="entry name" value="RAS_GTPASE_ACTIV_2"/>
    <property type="match status" value="1"/>
</dbReference>
<dbReference type="SUPFAM" id="SSF143885">
    <property type="entry name" value="RGC domain-like"/>
    <property type="match status" value="1"/>
</dbReference>
<dbReference type="GO" id="GO:1903479">
    <property type="term" value="P:mitotic actomyosin contractile ring assembly actin filament organization"/>
    <property type="evidence" value="ECO:0007669"/>
    <property type="project" value="TreeGrafter"/>
</dbReference>
<keyword evidence="1" id="KW-0175">Coiled coil</keyword>
<dbReference type="PANTHER" id="PTHR14149">
    <property type="entry name" value="RAS GTPASE-ACTIVATING PROTEIN WITH IQ MOTIF"/>
    <property type="match status" value="1"/>
</dbReference>
<dbReference type="GO" id="GO:0005516">
    <property type="term" value="F:calmodulin binding"/>
    <property type="evidence" value="ECO:0007669"/>
    <property type="project" value="TreeGrafter"/>
</dbReference>
<evidence type="ECO:0000259" key="3">
    <source>
        <dbReference type="PROSITE" id="PS50018"/>
    </source>
</evidence>
<dbReference type="SUPFAM" id="SSF48350">
    <property type="entry name" value="GTPase activation domain, GAP"/>
    <property type="match status" value="1"/>
</dbReference>
<dbReference type="InterPro" id="IPR027417">
    <property type="entry name" value="P-loop_NTPase"/>
</dbReference>
<dbReference type="InterPro" id="IPR000048">
    <property type="entry name" value="IQ_motif_EF-hand-BS"/>
</dbReference>
<dbReference type="SUPFAM" id="SSF47576">
    <property type="entry name" value="Calponin-homology domain, CH-domain"/>
    <property type="match status" value="1"/>
</dbReference>
<dbReference type="SMART" id="SM00323">
    <property type="entry name" value="RasGAP"/>
    <property type="match status" value="1"/>
</dbReference>
<name>A0A834XRH8_APHGI</name>
<feature type="region of interest" description="Disordered" evidence="2">
    <location>
        <begin position="1"/>
        <end position="23"/>
    </location>
</feature>
<gene>
    <name evidence="4" type="ORF">HCN44_001438</name>
</gene>
<dbReference type="CDD" id="cd05127">
    <property type="entry name" value="RasGAP_IQGAP_like"/>
    <property type="match status" value="1"/>
</dbReference>
<dbReference type="InterPro" id="IPR001715">
    <property type="entry name" value="CH_dom"/>
</dbReference>
<comment type="caution">
    <text evidence="4">The sequence shown here is derived from an EMBL/GenBank/DDBJ whole genome shotgun (WGS) entry which is preliminary data.</text>
</comment>
<proteinExistence type="predicted"/>
<feature type="domain" description="Ras-GAP" evidence="3">
    <location>
        <begin position="967"/>
        <end position="1200"/>
    </location>
</feature>
<sequence>MTEVSAESIISNNDTDVRKSAEEMDEQRQKTTAYEYLCHLEETKIWMEACLHEELPPTTELEENFRNGIYLAKLANFMDPIGVPLKKIYDIEQRRYKIAGLQFRHTDNINLIKKIHDISRVIYCIHALSTHLFKLGKAPQIQDLYGKVNFTDAEINAVKEELKKYGIQMPAFQKIGGLLTNNMAGDTAALHAAVIAINECLIEPLKLDELYESLSNTSARLKNIIYDHINIYYDILMIAKDVKKQAAINRSLNDSYIADAYDELLTQAEIQGHINNINCRCAYDKVLKSLNTGGDELLVALKNPNLKLENIMTSNVDLYQGILKILVSNNSDDNDEYFKSSCHWSDVLQKKINIANDVADRSTRQQQAVDDLNKSLDNNSEEEFYKALINPDLWVADYVDVFCVPLYFWELKIDRIDSNADITMEDIRSSIRVLTAVGCITKAVDIGDPELVYQALKNPDTHVQGIDEYNKVKYYQALEQARFNNQNNDKKLCTILTYNDIQECIDYVNEQCCNDDEAINILRELNNAVKLNNRSNLIKALCSLHLKINKTISSNDVSLYLKLFHCCLDNKNNDASELWLDDIEYVVDTVDEQIKHVKSIIEILTNLNNAIESNNIIGTISCLQETGIKININEQKKYYKALKSLKNYKNINYHSCWISYVTEIGVECFLNLDDYNYTWDRPKNYESVSRFITIDDIEDIIKTTTAEEYNLPSGRIDEKLIIKLQAIARGYLLRMKISKRLMYFCDNIDKIIVIQSAWRGYLQRKLYANERISNNKMKKFKIKRTFNYYESNINKIIKIQALWRGYTARKAFHSLLKIDKIPFSDVRYFSGVLNLNSVDYEKDLQMSKLKNDVVQTIRHNQNLSQQLDNMDIKIALLIQNRITLQDVIAHGKNLENLTKEKTSRSRKNSTNDNSIIINKGLKSLTKDGRKMLENYQYLFYALQTNPDYLTKLLFSLPESKSNKFLENVILTLFNFGSNIREEYLLLKLFGCSLEQEIMLKYQKPSEVVTGNPLVLKIVVNYSRQLNRQKSLRQILGPIIEKVLDDKTICIETNPVDIYKCWRNKLEMETGENQNLPYSVTHAQALSYQQVQERLTRGIKILRDTVTLFLNKITESRDLIPYSMLYMAKILYNTLVKKFPNSPEKDFLKVVGNLIYYHFINAAIVNPDAFDIITTPADRSLSNDQRRNLASIAKILQFAASKKGFGDESTHLICLNPFIIECHEKFKKFFRSCCQIDDLEEHFNIHEYTEATLIHKPEIYMSVQEICDTHNLLLEYQYDIAPDPKDILHELLDDLESSPTVASLMGITEQPICDSTLIRLGKTEVCLVLTNKFQVPDTCSQSLNKLFIITKELLVSVLKYLSGNNLIDALELPSTKQQNILYNEQYKSSQLTFKLLHKNCMTLDDCKKQLKNYLYKLECGGLVSRNDGYQKIITAIAKDLCNRGKYRNIRNKELQTLRATRQRLQEKTKYYAEQVQYYNQYINTCLENLHTGKGSLRSIKLSKNNHENNHEKLKSKSTLKYSAIKLFEKGIVVELDGLTNGQFKNISFEITPTEQSGIFTIKAKFLGVQMEKIDIDIQKLLELQFEGRPIMDLYGRAKINVNLLLHLINRKFYGK</sequence>
<keyword evidence="5" id="KW-1185">Reference proteome</keyword>
<dbReference type="GO" id="GO:0005096">
    <property type="term" value="F:GTPase activator activity"/>
    <property type="evidence" value="ECO:0007669"/>
    <property type="project" value="TreeGrafter"/>
</dbReference>
<evidence type="ECO:0000256" key="2">
    <source>
        <dbReference type="SAM" id="MobiDB-lite"/>
    </source>
</evidence>
<dbReference type="CDD" id="cd23767">
    <property type="entry name" value="IQCD"/>
    <property type="match status" value="2"/>
</dbReference>
<dbReference type="Pfam" id="PF00612">
    <property type="entry name" value="IQ"/>
    <property type="match status" value="3"/>
</dbReference>
<dbReference type="Pfam" id="PF00307">
    <property type="entry name" value="CH"/>
    <property type="match status" value="1"/>
</dbReference>
<dbReference type="Gene3D" id="1.10.506.10">
    <property type="entry name" value="GTPase Activation - p120gap, domain 1"/>
    <property type="match status" value="1"/>
</dbReference>
<dbReference type="PANTHER" id="PTHR14149:SF14">
    <property type="entry name" value="CALPONIN-HOMOLOGY (CH) DOMAIN-CONTAINING PROTEIN"/>
    <property type="match status" value="1"/>
</dbReference>
<evidence type="ECO:0000256" key="1">
    <source>
        <dbReference type="SAM" id="Coils"/>
    </source>
</evidence>
<dbReference type="OrthoDB" id="775356at2759"/>
<dbReference type="InterPro" id="IPR008936">
    <property type="entry name" value="Rho_GTPase_activation_prot"/>
</dbReference>
<dbReference type="SMART" id="SM00015">
    <property type="entry name" value="IQ"/>
    <property type="match status" value="3"/>
</dbReference>
<dbReference type="EMBL" id="JACMRX010000003">
    <property type="protein sequence ID" value="KAF7992113.1"/>
    <property type="molecule type" value="Genomic_DNA"/>
</dbReference>
<dbReference type="Gene3D" id="1.20.5.190">
    <property type="match status" value="1"/>
</dbReference>
<dbReference type="Pfam" id="PF00616">
    <property type="entry name" value="RasGAP"/>
    <property type="match status" value="1"/>
</dbReference>
<dbReference type="Proteomes" id="UP000639338">
    <property type="component" value="Unassembled WGS sequence"/>
</dbReference>
<reference evidence="4 5" key="1">
    <citation type="submission" date="2020-08" db="EMBL/GenBank/DDBJ databases">
        <title>Aphidius gifuensis genome sequencing and assembly.</title>
        <authorList>
            <person name="Du Z."/>
        </authorList>
    </citation>
    <scope>NUCLEOTIDE SEQUENCE [LARGE SCALE GENOMIC DNA]</scope>
    <source>
        <strain evidence="4">YNYX2018</strain>
        <tissue evidence="4">Adults</tissue>
    </source>
</reference>
<evidence type="ECO:0000313" key="5">
    <source>
        <dbReference type="Proteomes" id="UP000639338"/>
    </source>
</evidence>
<dbReference type="FunFam" id="1.10.506.10:FF:000004">
    <property type="entry name" value="IQ motif containing GTPase activating protein 1"/>
    <property type="match status" value="1"/>
</dbReference>
<dbReference type="GO" id="GO:0005938">
    <property type="term" value="C:cell cortex"/>
    <property type="evidence" value="ECO:0007669"/>
    <property type="project" value="TreeGrafter"/>
</dbReference>
<evidence type="ECO:0000313" key="4">
    <source>
        <dbReference type="EMBL" id="KAF7992113.1"/>
    </source>
</evidence>
<dbReference type="InterPro" id="IPR036872">
    <property type="entry name" value="CH_dom_sf"/>
</dbReference>
<dbReference type="PROSITE" id="PS50096">
    <property type="entry name" value="IQ"/>
    <property type="match status" value="3"/>
</dbReference>
<dbReference type="Pfam" id="PF03836">
    <property type="entry name" value="RasGAP_C"/>
    <property type="match status" value="1"/>
</dbReference>
<dbReference type="Gene3D" id="1.10.418.10">
    <property type="entry name" value="Calponin-like domain"/>
    <property type="match status" value="1"/>
</dbReference>
<feature type="coiled-coil region" evidence="1">
    <location>
        <begin position="846"/>
        <end position="880"/>
    </location>
</feature>
<organism evidence="4 5">
    <name type="scientific">Aphidius gifuensis</name>
    <name type="common">Parasitoid wasp</name>
    <dbReference type="NCBI Taxonomy" id="684658"/>
    <lineage>
        <taxon>Eukaryota</taxon>
        <taxon>Metazoa</taxon>
        <taxon>Ecdysozoa</taxon>
        <taxon>Arthropoda</taxon>
        <taxon>Hexapoda</taxon>
        <taxon>Insecta</taxon>
        <taxon>Pterygota</taxon>
        <taxon>Neoptera</taxon>
        <taxon>Endopterygota</taxon>
        <taxon>Hymenoptera</taxon>
        <taxon>Apocrita</taxon>
        <taxon>Ichneumonoidea</taxon>
        <taxon>Braconidae</taxon>
        <taxon>Aphidiinae</taxon>
        <taxon>Aphidius</taxon>
    </lineage>
</organism>
<dbReference type="InterPro" id="IPR001936">
    <property type="entry name" value="RasGAP_dom"/>
</dbReference>
<accession>A0A834XRH8</accession>
<dbReference type="GO" id="GO:0051015">
    <property type="term" value="F:actin filament binding"/>
    <property type="evidence" value="ECO:0007669"/>
    <property type="project" value="TreeGrafter"/>
</dbReference>
<protein>
    <recommendedName>
        <fullName evidence="3">Ras-GAP domain-containing protein</fullName>
    </recommendedName>
</protein>